<reference evidence="2" key="1">
    <citation type="submission" date="2020-06" db="EMBL/GenBank/DDBJ databases">
        <title>WGS assembly of Ceratodon purpureus strain R40.</title>
        <authorList>
            <person name="Carey S.B."/>
            <person name="Jenkins J."/>
            <person name="Shu S."/>
            <person name="Lovell J.T."/>
            <person name="Sreedasyam A."/>
            <person name="Maumus F."/>
            <person name="Tiley G.P."/>
            <person name="Fernandez-Pozo N."/>
            <person name="Barry K."/>
            <person name="Chen C."/>
            <person name="Wang M."/>
            <person name="Lipzen A."/>
            <person name="Daum C."/>
            <person name="Saski C.A."/>
            <person name="Payton A.C."/>
            <person name="Mcbreen J.C."/>
            <person name="Conrad R.E."/>
            <person name="Kollar L.M."/>
            <person name="Olsson S."/>
            <person name="Huttunen S."/>
            <person name="Landis J.B."/>
            <person name="Wickett N.J."/>
            <person name="Johnson M.G."/>
            <person name="Rensing S.A."/>
            <person name="Grimwood J."/>
            <person name="Schmutz J."/>
            <person name="Mcdaniel S.F."/>
        </authorList>
    </citation>
    <scope>NUCLEOTIDE SEQUENCE</scope>
    <source>
        <strain evidence="2">R40</strain>
    </source>
</reference>
<feature type="region of interest" description="Disordered" evidence="1">
    <location>
        <begin position="1"/>
        <end position="72"/>
    </location>
</feature>
<evidence type="ECO:0000256" key="1">
    <source>
        <dbReference type="SAM" id="MobiDB-lite"/>
    </source>
</evidence>
<feature type="compositionally biased region" description="Polar residues" evidence="1">
    <location>
        <begin position="18"/>
        <end position="28"/>
    </location>
</feature>
<comment type="caution">
    <text evidence="2">The sequence shown here is derived from an EMBL/GenBank/DDBJ whole genome shotgun (WGS) entry which is preliminary data.</text>
</comment>
<sequence>MSTASSSTIAAATESASNLSKFRQNNSRLNHRTPPSFPGVTGSHQQTPNQQPPCRQTSLLPIPPTKLQRSKQPLMPTFKQRRSFSIRPALPNRISTSEKTHSLPAAIAPLLCPGLQLLQFRQSHRSLLIESSSNSPSFQGITSCGHMHQHCDRQPPSVTAAPTFCRQLLTSLQPNSHQLLTLKINIFTKAPHSQAQAACSSPQNKLTNTKYH</sequence>
<accession>A0A8T0HPB1</accession>
<feature type="compositionally biased region" description="Polar residues" evidence="1">
    <location>
        <begin position="42"/>
        <end position="59"/>
    </location>
</feature>
<dbReference type="AlphaFoldDB" id="A0A8T0HPB1"/>
<evidence type="ECO:0000313" key="2">
    <source>
        <dbReference type="EMBL" id="KAG0572666.1"/>
    </source>
</evidence>
<gene>
    <name evidence="2" type="ORF">KC19_VG115200</name>
</gene>
<evidence type="ECO:0000313" key="3">
    <source>
        <dbReference type="Proteomes" id="UP000822688"/>
    </source>
</evidence>
<proteinExistence type="predicted"/>
<name>A0A8T0HPB1_CERPU</name>
<dbReference type="EMBL" id="CM026426">
    <property type="protein sequence ID" value="KAG0572666.1"/>
    <property type="molecule type" value="Genomic_DNA"/>
</dbReference>
<keyword evidence="3" id="KW-1185">Reference proteome</keyword>
<dbReference type="Proteomes" id="UP000822688">
    <property type="component" value="Chromosome V"/>
</dbReference>
<organism evidence="2 3">
    <name type="scientific">Ceratodon purpureus</name>
    <name type="common">Fire moss</name>
    <name type="synonym">Dicranum purpureum</name>
    <dbReference type="NCBI Taxonomy" id="3225"/>
    <lineage>
        <taxon>Eukaryota</taxon>
        <taxon>Viridiplantae</taxon>
        <taxon>Streptophyta</taxon>
        <taxon>Embryophyta</taxon>
        <taxon>Bryophyta</taxon>
        <taxon>Bryophytina</taxon>
        <taxon>Bryopsida</taxon>
        <taxon>Dicranidae</taxon>
        <taxon>Pseudoditrichales</taxon>
        <taxon>Ditrichaceae</taxon>
        <taxon>Ceratodon</taxon>
    </lineage>
</organism>
<protein>
    <submittedName>
        <fullName evidence="2">Uncharacterized protein</fullName>
    </submittedName>
</protein>
<feature type="compositionally biased region" description="Low complexity" evidence="1">
    <location>
        <begin position="1"/>
        <end position="17"/>
    </location>
</feature>